<dbReference type="OrthoDB" id="4764735at2759"/>
<reference evidence="2" key="1">
    <citation type="journal article" date="2020" name="Mol. Plant Microbe Interact.">
        <title>Genome Sequence of the Biocontrol Agent Coniothyrium minitans strain Conio (IMI 134523).</title>
        <authorList>
            <person name="Patel D."/>
            <person name="Shittu T.A."/>
            <person name="Baroncelli R."/>
            <person name="Muthumeenakshi S."/>
            <person name="Osborne T.H."/>
            <person name="Janganan T.K."/>
            <person name="Sreenivasaprasad S."/>
        </authorList>
    </citation>
    <scope>NUCLEOTIDE SEQUENCE</scope>
    <source>
        <strain evidence="2">Conio</strain>
    </source>
</reference>
<feature type="compositionally biased region" description="Polar residues" evidence="1">
    <location>
        <begin position="358"/>
        <end position="375"/>
    </location>
</feature>
<evidence type="ECO:0000313" key="2">
    <source>
        <dbReference type="EMBL" id="KAF9735180.1"/>
    </source>
</evidence>
<evidence type="ECO:0000313" key="3">
    <source>
        <dbReference type="Proteomes" id="UP000756921"/>
    </source>
</evidence>
<proteinExistence type="predicted"/>
<keyword evidence="3" id="KW-1185">Reference proteome</keyword>
<name>A0A9P6GHM1_9PLEO</name>
<accession>A0A9P6GHM1</accession>
<gene>
    <name evidence="2" type="ORF">PMIN01_06585</name>
</gene>
<dbReference type="EMBL" id="WJXW01000006">
    <property type="protein sequence ID" value="KAF9735180.1"/>
    <property type="molecule type" value="Genomic_DNA"/>
</dbReference>
<evidence type="ECO:0000256" key="1">
    <source>
        <dbReference type="SAM" id="MobiDB-lite"/>
    </source>
</evidence>
<organism evidence="2 3">
    <name type="scientific">Paraphaeosphaeria minitans</name>
    <dbReference type="NCBI Taxonomy" id="565426"/>
    <lineage>
        <taxon>Eukaryota</taxon>
        <taxon>Fungi</taxon>
        <taxon>Dikarya</taxon>
        <taxon>Ascomycota</taxon>
        <taxon>Pezizomycotina</taxon>
        <taxon>Dothideomycetes</taxon>
        <taxon>Pleosporomycetidae</taxon>
        <taxon>Pleosporales</taxon>
        <taxon>Massarineae</taxon>
        <taxon>Didymosphaeriaceae</taxon>
        <taxon>Paraphaeosphaeria</taxon>
    </lineage>
</organism>
<feature type="region of interest" description="Disordered" evidence="1">
    <location>
        <begin position="353"/>
        <end position="382"/>
    </location>
</feature>
<comment type="caution">
    <text evidence="2">The sequence shown here is derived from an EMBL/GenBank/DDBJ whole genome shotgun (WGS) entry which is preliminary data.</text>
</comment>
<sequence length="436" mass="47990">MSKTFIGPPRTTHRAPAPQLASLGSDWRSVRNRNMRLRPVVLSRIRRVRHTCPSLWVPILTGSAAPPRSTHDGTSQDAAMPEITFIFGPNNSFFFDCPKTWKFHNIPPTLRQLFNSSMAPAWRIAQPFCLALAPPQMASPEPVWYVGCKVLTGEEKILYSQAIFDSHYPSLSAWTKTIPNAPRSCYVTFGTGYSYFASAPGRGSVWADIPSELSDKIQKAYDTPCCVAMGVNQAWFVLWPDGYCSWKFYGGYAGLDGILRGAEPRSVTYLAISPYNPNHYFVAFRNRTVQYNFTGAPPEWMAQMNDVFAQWQADIAQAQSGTPHAAPPAQQVQVQGLVQPYLASPIPPGMLCPPSPITPLSQQSNVTSPSLSPHATQPPHVPQVYAHYAPPPAPTAAEMPGSLPAGVMLEPPPPPPAARPSSINVKRKKFFLKIFD</sequence>
<dbReference type="Proteomes" id="UP000756921">
    <property type="component" value="Unassembled WGS sequence"/>
</dbReference>
<protein>
    <submittedName>
        <fullName evidence="2">Uncharacterized protein</fullName>
    </submittedName>
</protein>
<dbReference type="AlphaFoldDB" id="A0A9P6GHM1"/>